<feature type="region of interest" description="Disordered" evidence="1">
    <location>
        <begin position="146"/>
        <end position="246"/>
    </location>
</feature>
<feature type="compositionally biased region" description="Basic residues" evidence="1">
    <location>
        <begin position="217"/>
        <end position="226"/>
    </location>
</feature>
<evidence type="ECO:0000313" key="3">
    <source>
        <dbReference type="Proteomes" id="UP001383192"/>
    </source>
</evidence>
<gene>
    <name evidence="2" type="ORF">VNI00_000017</name>
</gene>
<comment type="caution">
    <text evidence="2">The sequence shown here is derived from an EMBL/GenBank/DDBJ whole genome shotgun (WGS) entry which is preliminary data.</text>
</comment>
<reference evidence="2 3" key="1">
    <citation type="submission" date="2024-01" db="EMBL/GenBank/DDBJ databases">
        <title>A draft genome for a cacao thread blight-causing isolate of Paramarasmius palmivorus.</title>
        <authorList>
            <person name="Baruah I.K."/>
            <person name="Bukari Y."/>
            <person name="Amoako-Attah I."/>
            <person name="Meinhardt L.W."/>
            <person name="Bailey B.A."/>
            <person name="Cohen S.P."/>
        </authorList>
    </citation>
    <scope>NUCLEOTIDE SEQUENCE [LARGE SCALE GENOMIC DNA]</scope>
    <source>
        <strain evidence="2 3">GH-12</strain>
    </source>
</reference>
<name>A0AAW0EEL2_9AGAR</name>
<organism evidence="2 3">
    <name type="scientific">Paramarasmius palmivorus</name>
    <dbReference type="NCBI Taxonomy" id="297713"/>
    <lineage>
        <taxon>Eukaryota</taxon>
        <taxon>Fungi</taxon>
        <taxon>Dikarya</taxon>
        <taxon>Basidiomycota</taxon>
        <taxon>Agaricomycotina</taxon>
        <taxon>Agaricomycetes</taxon>
        <taxon>Agaricomycetidae</taxon>
        <taxon>Agaricales</taxon>
        <taxon>Marasmiineae</taxon>
        <taxon>Marasmiaceae</taxon>
        <taxon>Paramarasmius</taxon>
    </lineage>
</organism>
<evidence type="ECO:0000256" key="1">
    <source>
        <dbReference type="SAM" id="MobiDB-lite"/>
    </source>
</evidence>
<evidence type="ECO:0000313" key="2">
    <source>
        <dbReference type="EMBL" id="KAK7062529.1"/>
    </source>
</evidence>
<accession>A0AAW0EEL2</accession>
<dbReference type="Proteomes" id="UP001383192">
    <property type="component" value="Unassembled WGS sequence"/>
</dbReference>
<proteinExistence type="predicted"/>
<feature type="region of interest" description="Disordered" evidence="1">
    <location>
        <begin position="318"/>
        <end position="410"/>
    </location>
</feature>
<sequence>MLGASKKPIDNCKRRTAFGQAARREQIDRDGEQHVARIHVILPLPLTPSNDVHDPRPIARRRRSSTFTTITNWALGVQPGSPGPVSPVHSRARSGSNTLGHLISTPSTARRTPSTAKDFPSEVDLTNWGYTSVFVHLPRTPETPARFCAPGRVPETPAVKGDKGLKRFKSMGMLKPLRSRTCSKSIVDSGEASTSTRPRPRSRSRSRSGSISPTKPSAKRPGHAKSKSFSASTSKAKTKTHPPLPPALQNELLLMQFADGGSLESNAQKLMEQRAKVNAGNAVDGVYKDENGVMWLDEDERVEYEALLPATTTAPSSPWVEFNGAKPESPTMGVDEDPVRRGSVASMTPTERELEGAASIVRPASPSGYVGVGLPSVRPTPTSDRSERRRRRRPAPLKLHSDNTVPTLSSQGFDDSFEPTSAEAAALAAGMHSHARSRPVARRGVAKVGSAPADVMEFEVIEKKTQKKSLAKRAKALFGMD</sequence>
<dbReference type="EMBL" id="JAYKXP010000001">
    <property type="protein sequence ID" value="KAK7062529.1"/>
    <property type="molecule type" value="Genomic_DNA"/>
</dbReference>
<feature type="region of interest" description="Disordered" evidence="1">
    <location>
        <begin position="78"/>
        <end position="118"/>
    </location>
</feature>
<keyword evidence="3" id="KW-1185">Reference proteome</keyword>
<feature type="compositionally biased region" description="Low complexity" evidence="1">
    <location>
        <begin position="104"/>
        <end position="116"/>
    </location>
</feature>
<dbReference type="AlphaFoldDB" id="A0AAW0EEL2"/>
<protein>
    <submittedName>
        <fullName evidence="2">Uncharacterized protein</fullName>
    </submittedName>
</protein>